<gene>
    <name evidence="9" type="ORF">DXC78_12155</name>
    <name evidence="8" type="ORF">HF861_10290</name>
    <name evidence="7" type="ORF">PND82_07205</name>
</gene>
<evidence type="ECO:0000256" key="5">
    <source>
        <dbReference type="PROSITE-ProRule" id="PRU00418"/>
    </source>
</evidence>
<keyword evidence="3" id="KW-0808">Transferase</keyword>
<dbReference type="PROSITE" id="PS51095">
    <property type="entry name" value="PTS_EIIA_TYPE_3"/>
    <property type="match status" value="1"/>
</dbReference>
<proteinExistence type="predicted"/>
<comment type="caution">
    <text evidence="9">The sequence shown here is derived from an EMBL/GenBank/DDBJ whole genome shotgun (WGS) entry which is preliminary data.</text>
</comment>
<evidence type="ECO:0000256" key="4">
    <source>
        <dbReference type="ARBA" id="ARBA00022683"/>
    </source>
</evidence>
<reference evidence="7" key="3">
    <citation type="submission" date="2023-01" db="EMBL/GenBank/DDBJ databases">
        <title>Human gut microbiome strain richness.</title>
        <authorList>
            <person name="Chen-Liaw A."/>
        </authorList>
    </citation>
    <scope>NUCLEOTIDE SEQUENCE</scope>
    <source>
        <strain evidence="7">D8_m1001271B151109d0_201107</strain>
    </source>
</reference>
<dbReference type="Pfam" id="PF02255">
    <property type="entry name" value="PTS_IIA"/>
    <property type="match status" value="1"/>
</dbReference>
<dbReference type="Proteomes" id="UP000540014">
    <property type="component" value="Unassembled WGS sequence"/>
</dbReference>
<dbReference type="GO" id="GO:0009401">
    <property type="term" value="P:phosphoenolpyruvate-dependent sugar phosphotransferase system"/>
    <property type="evidence" value="ECO:0007669"/>
    <property type="project" value="UniProtKB-KW"/>
</dbReference>
<evidence type="ECO:0000313" key="10">
    <source>
        <dbReference type="Proteomes" id="UP000260721"/>
    </source>
</evidence>
<feature type="modified residue" description="Phosphohistidine; by HPr" evidence="5">
    <location>
        <position position="75"/>
    </location>
</feature>
<dbReference type="Proteomes" id="UP001212981">
    <property type="component" value="Unassembled WGS sequence"/>
</dbReference>
<protein>
    <submittedName>
        <fullName evidence="9">PTS lactose/cellobiose transporter subunit IIA</fullName>
    </submittedName>
</protein>
<sequence length="106" mass="12078">MDLESSCMEMILHSGNARGYASEGVELLKQKNFEQAKQSIQKAQDEILISKRKHAELLRDLSSKSCNEINLLLIHAEDHVSSSDLALNFAVELFDIYEILGHRKEY</sequence>
<keyword evidence="1" id="KW-0813">Transport</keyword>
<keyword evidence="2" id="KW-0762">Sugar transport</keyword>
<evidence type="ECO:0000313" key="9">
    <source>
        <dbReference type="EMBL" id="RGD72831.1"/>
    </source>
</evidence>
<evidence type="ECO:0000256" key="6">
    <source>
        <dbReference type="SAM" id="Coils"/>
    </source>
</evidence>
<dbReference type="SUPFAM" id="SSF46973">
    <property type="entry name" value="Enzyme IIa from lactose specific PTS, IIa-lac"/>
    <property type="match status" value="1"/>
</dbReference>
<accession>A0A3E3DUC9</accession>
<dbReference type="AlphaFoldDB" id="A0A3E3DUC9"/>
<evidence type="ECO:0000256" key="2">
    <source>
        <dbReference type="ARBA" id="ARBA00022597"/>
    </source>
</evidence>
<evidence type="ECO:0000313" key="11">
    <source>
        <dbReference type="Proteomes" id="UP000540014"/>
    </source>
</evidence>
<dbReference type="GO" id="GO:0016740">
    <property type="term" value="F:transferase activity"/>
    <property type="evidence" value="ECO:0007669"/>
    <property type="project" value="UniProtKB-KW"/>
</dbReference>
<feature type="coiled-coil region" evidence="6">
    <location>
        <begin position="33"/>
        <end position="60"/>
    </location>
</feature>
<evidence type="ECO:0000256" key="1">
    <source>
        <dbReference type="ARBA" id="ARBA00022448"/>
    </source>
</evidence>
<keyword evidence="6" id="KW-0175">Coiled coil</keyword>
<reference evidence="9 10" key="1">
    <citation type="submission" date="2018-08" db="EMBL/GenBank/DDBJ databases">
        <title>A genome reference for cultivated species of the human gut microbiota.</title>
        <authorList>
            <person name="Zou Y."/>
            <person name="Xue W."/>
            <person name="Luo G."/>
        </authorList>
    </citation>
    <scope>NUCLEOTIDE SEQUENCE [LARGE SCALE GENOMIC DNA]</scope>
    <source>
        <strain evidence="9 10">TF08-11</strain>
    </source>
</reference>
<dbReference type="InterPro" id="IPR003188">
    <property type="entry name" value="PTS_IIA_lac/cel"/>
</dbReference>
<dbReference type="EMBL" id="QUSK01000039">
    <property type="protein sequence ID" value="RGD72831.1"/>
    <property type="molecule type" value="Genomic_DNA"/>
</dbReference>
<dbReference type="Proteomes" id="UP000260721">
    <property type="component" value="Unassembled WGS sequence"/>
</dbReference>
<evidence type="ECO:0000256" key="3">
    <source>
        <dbReference type="ARBA" id="ARBA00022679"/>
    </source>
</evidence>
<keyword evidence="4" id="KW-0598">Phosphotransferase system</keyword>
<dbReference type="Gene3D" id="1.20.58.80">
    <property type="entry name" value="Phosphotransferase system, lactose/cellobiose-type IIA subunit"/>
    <property type="match status" value="1"/>
</dbReference>
<evidence type="ECO:0000313" key="8">
    <source>
        <dbReference type="EMBL" id="NME45258.1"/>
    </source>
</evidence>
<dbReference type="EMBL" id="JAQLXO010000011">
    <property type="protein sequence ID" value="MDB7982599.1"/>
    <property type="molecule type" value="Genomic_DNA"/>
</dbReference>
<organism evidence="9 10">
    <name type="scientific">Faecalicoccus pleomorphus</name>
    <dbReference type="NCBI Taxonomy" id="1323"/>
    <lineage>
        <taxon>Bacteria</taxon>
        <taxon>Bacillati</taxon>
        <taxon>Bacillota</taxon>
        <taxon>Erysipelotrichia</taxon>
        <taxon>Erysipelotrichales</taxon>
        <taxon>Erysipelotrichaceae</taxon>
        <taxon>Faecalicoccus</taxon>
    </lineage>
</organism>
<dbReference type="PANTHER" id="PTHR34382:SF7">
    <property type="entry name" value="PTS SYSTEM N,N'-DIACETYLCHITOBIOSE-SPECIFIC EIIA COMPONENT"/>
    <property type="match status" value="1"/>
</dbReference>
<dbReference type="RefSeq" id="WP_117447266.1">
    <property type="nucleotide sequence ID" value="NZ_CALCIP010000032.1"/>
</dbReference>
<dbReference type="EMBL" id="JABAFR010000030">
    <property type="protein sequence ID" value="NME45258.1"/>
    <property type="molecule type" value="Genomic_DNA"/>
</dbReference>
<dbReference type="PANTHER" id="PTHR34382">
    <property type="entry name" value="PTS SYSTEM N,N'-DIACETYLCHITOBIOSE-SPECIFIC EIIA COMPONENT"/>
    <property type="match status" value="1"/>
</dbReference>
<reference evidence="8 11" key="2">
    <citation type="submission" date="2020-04" db="EMBL/GenBank/DDBJ databases">
        <authorList>
            <person name="Hitch T.C.A."/>
            <person name="Wylensek D."/>
            <person name="Clavel T."/>
        </authorList>
    </citation>
    <scope>NUCLEOTIDE SEQUENCE [LARGE SCALE GENOMIC DNA]</scope>
    <source>
        <strain evidence="8 11">BSM-383-APC-22F</strain>
    </source>
</reference>
<name>A0A3E3DUC9_9FIRM</name>
<evidence type="ECO:0000313" key="7">
    <source>
        <dbReference type="EMBL" id="MDB7982599.1"/>
    </source>
</evidence>
<dbReference type="InterPro" id="IPR036542">
    <property type="entry name" value="PTS_IIA_lac/cel_sf"/>
</dbReference>